<dbReference type="SUPFAM" id="SSF56672">
    <property type="entry name" value="DNA/RNA polymerases"/>
    <property type="match status" value="1"/>
</dbReference>
<evidence type="ECO:0000256" key="2">
    <source>
        <dbReference type="ARBA" id="ARBA00022695"/>
    </source>
</evidence>
<keyword evidence="2" id="KW-0548">Nucleotidyltransferase</keyword>
<dbReference type="EMBL" id="MF190010">
    <property type="protein sequence ID" value="ASM94040.1"/>
    <property type="molecule type" value="Genomic_RNA"/>
</dbReference>
<name>A0A221LFH8_9VIRU</name>
<dbReference type="GO" id="GO:0003968">
    <property type="term" value="F:RNA-directed RNA polymerase activity"/>
    <property type="evidence" value="ECO:0007669"/>
    <property type="project" value="UniProtKB-KW"/>
</dbReference>
<sequence length="822" mass="91413">MFTTKQCTLSVSSAGMCTYCYRDAFAELSKPVSESPHMHRRMIVRTRCRRCYNNSKLFKLKLAYHRFCALADASQSDDLDFFPPHLYRPREDVREIYIPTEILKAAASLVGKSGATAIFGTKPPNDWLQIANLVSQGKHAEDYAYALCTVGAAAIMDEVSCSMPAMTCYDFVFGSEVPNGALAAGLDECGFAWTRFKPVEPDDASASEKSTEEVVKDEDVAVPARPNVKPPSPPVPPPPGLEQLATEATEIDDQMGAHVEGSLLHSSVVHSEHGDHVQDNRTASGDVGARTARSRFPKTSEVKEYLFNNDPENLVSAEAMRNTGVGVADLSPEQSKAFDEAVAALKKHLFTKDRIFAAEKYICKTTDVLPKNRTEEQKAQMWIDALNATGDETVPFSLLVDAFLKKEVTKKNKPRPIANHGNARIWGMAKTAAIFEDVMFHNLPYACIKHEVKNSKMNEIFTNLNSFKNKKENDLTAFEFGIYDRLKNAECEIFKHILGHVDSDADNTGFCHRVIDARSQACTWVLRYVDAAGAPCTLKVGLPRTMRESGDRVTSSGNFFQNLLAWLTLMVKPGKVEAAVQSLIKNRGRKFTYVSARDGRRYDAYLAFEGDDTLGGFDEDILAVDNGRLCTEFFKDYGWNAKLKVASNIGYACIQFVGYTCLLYDGQVVMQGANAVMFPEIKRVIQDKPWSSTDISDEEFHPSVAVYATCMMNEFRYFAPMHAFFAAMRADHIAKGGSVRRSNGMLRDIYIKMYGEVGTEEQVLSNVPEPEPFLDGGNDFLELARVHAGDFTLEEFSCACGITTLEVHGRDLACMLPQSWRS</sequence>
<evidence type="ECO:0000256" key="1">
    <source>
        <dbReference type="ARBA" id="ARBA00022679"/>
    </source>
</evidence>
<evidence type="ECO:0000313" key="3">
    <source>
        <dbReference type="EMBL" id="ASM94040.1"/>
    </source>
</evidence>
<organism evidence="3">
    <name type="scientific">Barns Ness breadcrumb sponge weivirus-like virus 9</name>
    <dbReference type="NCBI Taxonomy" id="2021896"/>
    <lineage>
        <taxon>Viruses</taxon>
        <taxon>Riboviria</taxon>
    </lineage>
</organism>
<accession>A0A221LFH8</accession>
<dbReference type="InterPro" id="IPR043502">
    <property type="entry name" value="DNA/RNA_pol_sf"/>
</dbReference>
<reference evidence="3" key="1">
    <citation type="submission" date="2017-05" db="EMBL/GenBank/DDBJ databases">
        <title>New viruses from a metagenomic survey of invertebrates and Fucus.</title>
        <authorList>
            <person name="Waldron F.M."/>
            <person name="Obbard D.J."/>
        </authorList>
    </citation>
    <scope>NUCLEOTIDE SEQUENCE</scope>
    <source>
        <strain evidence="3">Q25</strain>
    </source>
</reference>
<proteinExistence type="predicted"/>
<protein>
    <submittedName>
        <fullName evidence="3">Putative RNA-dependent RNA polymerase</fullName>
    </submittedName>
</protein>
<keyword evidence="3" id="KW-0696">RNA-directed RNA polymerase</keyword>
<keyword evidence="1" id="KW-0808">Transferase</keyword>